<evidence type="ECO:0000256" key="5">
    <source>
        <dbReference type="ARBA" id="ARBA00023136"/>
    </source>
</evidence>
<dbReference type="PIRSF" id="PIRSF026583">
    <property type="entry name" value="YybT"/>
    <property type="match status" value="1"/>
</dbReference>
<dbReference type="InterPro" id="IPR038763">
    <property type="entry name" value="DHH_sf"/>
</dbReference>
<dbReference type="Pfam" id="PF01368">
    <property type="entry name" value="DHH"/>
    <property type="match status" value="1"/>
</dbReference>
<dbReference type="Gene3D" id="3.30.450.20">
    <property type="entry name" value="PAS domain"/>
    <property type="match status" value="1"/>
</dbReference>
<evidence type="ECO:0000256" key="2">
    <source>
        <dbReference type="ARBA" id="ARBA00022475"/>
    </source>
</evidence>
<evidence type="ECO:0000256" key="3">
    <source>
        <dbReference type="ARBA" id="ARBA00022692"/>
    </source>
</evidence>
<dbReference type="InterPro" id="IPR051319">
    <property type="entry name" value="Oligoribo/pAp-PDE_c-di-AMP_PDE"/>
</dbReference>
<comment type="similarity">
    <text evidence="6">Belongs to the GdpP/PdeA phosphodiesterase family.</text>
</comment>
<dbReference type="PANTHER" id="PTHR47618">
    <property type="entry name" value="BIFUNCTIONAL OLIGORIBONUCLEASE AND PAP PHOSPHATASE NRNA"/>
    <property type="match status" value="1"/>
</dbReference>
<keyword evidence="5 6" id="KW-0472">Membrane</keyword>
<dbReference type="Pfam" id="PF02272">
    <property type="entry name" value="DHHA1"/>
    <property type="match status" value="1"/>
</dbReference>
<evidence type="ECO:0000313" key="10">
    <source>
        <dbReference type="Proteomes" id="UP000019249"/>
    </source>
</evidence>
<sequence length="660" mass="74822">MENAKLFLKKRMLKYPLYGLIAATIILCVITFFYAWWLSVVIFVAGIALITAMFYFEHRLNQDVQNYVSNLTYRIKRSEEDALVEMPMGIMLYDENYNIQWVNPFMAKYFDNKSVVGDSLEDVSPEFFAVIKSEDAKGVQSIAWRDHRFDTIIKREERILYLYDRTDYYELNKKYQEDKAVFAIIFLDNYDEWAQGMDDRRRSALNNLVTSMLTNWARERRIYLKRINADRFMAFLSEAKLAKLEEEKFQILDRIRERTSKQNIPLTLSIGIGHSEDDLIDLADLAQSSLDLALGRGGDQVVIKAPEGHVRFYGGKTNPMEKRTRVRARVISQALQELITQSDQVFVMGHRFPDMDVIGSSLGVMRIAEMNDRNAYVVVEPGKMSPDVERLMAEIEEYPNVIKNIVTPQVANENITNKSLLVIVDTHKPSMVINKELLDSASNVVVIDHHRRSEEFIENPVLVYIEPYASSTAELVTELFEYQPDLEQVGKIEATALLSGIVVDTKNFTLRTGSRTFDAASYLRSLGADTVLVQNFLKEDLDTFRQRSGLVESLQIYHDGMAIAKGEEGEVFGTVIAAQAADTMLSMEGVEASFVITLRPDKMIGISARSLGEINVQVIMEKLGGGGHLSNAATQLKGVSIEEAAAQLTEAIDAYWKGET</sequence>
<comment type="subcellular location">
    <subcellularLocation>
        <location evidence="1">Cell membrane</location>
        <topology evidence="1">Multi-pass membrane protein</topology>
    </subcellularLocation>
</comment>
<evidence type="ECO:0000259" key="8">
    <source>
        <dbReference type="PROSITE" id="PS50887"/>
    </source>
</evidence>
<evidence type="ECO:0000256" key="6">
    <source>
        <dbReference type="PIRNR" id="PIRNR026583"/>
    </source>
</evidence>
<evidence type="ECO:0000256" key="7">
    <source>
        <dbReference type="SAM" id="Phobius"/>
    </source>
</evidence>
<dbReference type="Gene3D" id="3.10.310.30">
    <property type="match status" value="1"/>
</dbReference>
<feature type="transmembrane region" description="Helical" evidence="7">
    <location>
        <begin position="15"/>
        <end position="34"/>
    </location>
</feature>
<evidence type="ECO:0000256" key="4">
    <source>
        <dbReference type="ARBA" id="ARBA00022989"/>
    </source>
</evidence>
<dbReference type="InterPro" id="IPR043128">
    <property type="entry name" value="Rev_trsase/Diguanyl_cyclase"/>
</dbReference>
<proteinExistence type="inferred from homology"/>
<feature type="domain" description="GGDEF" evidence="8">
    <location>
        <begin position="178"/>
        <end position="306"/>
    </location>
</feature>
<dbReference type="SMART" id="SM00267">
    <property type="entry name" value="GGDEF"/>
    <property type="match status" value="1"/>
</dbReference>
<dbReference type="RefSeq" id="WP_036097536.1">
    <property type="nucleotide sequence ID" value="NZ_AODF01000020.1"/>
</dbReference>
<accession>A0ABN0REC3</accession>
<protein>
    <recommendedName>
        <fullName evidence="6">Cyclic-di-AMP phosphodiesterase</fullName>
        <ecNumber evidence="6">3.1.4.-</ecNumber>
    </recommendedName>
</protein>
<keyword evidence="6" id="KW-0378">Hydrolase</keyword>
<feature type="transmembrane region" description="Helical" evidence="7">
    <location>
        <begin position="40"/>
        <end position="56"/>
    </location>
</feature>
<name>A0ABN0REC3_9LIST</name>
<keyword evidence="2 6" id="KW-1003">Cell membrane</keyword>
<organism evidence="9 10">
    <name type="scientific">Listeria floridensis FSL S10-1187</name>
    <dbReference type="NCBI Taxonomy" id="1265817"/>
    <lineage>
        <taxon>Bacteria</taxon>
        <taxon>Bacillati</taxon>
        <taxon>Bacillota</taxon>
        <taxon>Bacilli</taxon>
        <taxon>Bacillales</taxon>
        <taxon>Listeriaceae</taxon>
        <taxon>Listeria</taxon>
    </lineage>
</organism>
<dbReference type="InterPro" id="IPR000160">
    <property type="entry name" value="GGDEF_dom"/>
</dbReference>
<dbReference type="InterPro" id="IPR003156">
    <property type="entry name" value="DHHA1_dom"/>
</dbReference>
<comment type="function">
    <text evidence="6">Has phosphodiesterase (PDE) activity against cyclic-di-AMP (c-di-AMP).</text>
</comment>
<dbReference type="InterPro" id="IPR049553">
    <property type="entry name" value="GdpP-like_PAS"/>
</dbReference>
<dbReference type="Pfam" id="PF21370">
    <property type="entry name" value="PAS_GdpP"/>
    <property type="match status" value="1"/>
</dbReference>
<dbReference type="PROSITE" id="PS50887">
    <property type="entry name" value="GGDEF"/>
    <property type="match status" value="1"/>
</dbReference>
<keyword evidence="4 7" id="KW-1133">Transmembrane helix</keyword>
<dbReference type="EMBL" id="AODF01000020">
    <property type="protein sequence ID" value="EUJ30996.1"/>
    <property type="molecule type" value="Genomic_DNA"/>
</dbReference>
<keyword evidence="3 7" id="KW-0812">Transmembrane</keyword>
<dbReference type="InterPro" id="IPR014528">
    <property type="entry name" value="GdpP/PdeA"/>
</dbReference>
<dbReference type="Gene3D" id="3.30.70.270">
    <property type="match status" value="1"/>
</dbReference>
<dbReference type="Pfam" id="PF24898">
    <property type="entry name" value="GGDEF_GdpP"/>
    <property type="match status" value="1"/>
</dbReference>
<evidence type="ECO:0000313" key="9">
    <source>
        <dbReference type="EMBL" id="EUJ30996.1"/>
    </source>
</evidence>
<gene>
    <name evidence="9" type="ORF">MFLO_09892</name>
</gene>
<comment type="catalytic activity">
    <reaction evidence="6">
        <text>3',3'-c-di-AMP + H2O = 5'-O-phosphonoadenylyl-(3'-&gt;5')-adenosine + H(+)</text>
        <dbReference type="Rhea" id="RHEA:54420"/>
        <dbReference type="ChEBI" id="CHEBI:15377"/>
        <dbReference type="ChEBI" id="CHEBI:15378"/>
        <dbReference type="ChEBI" id="CHEBI:71500"/>
        <dbReference type="ChEBI" id="CHEBI:138171"/>
    </reaction>
</comment>
<dbReference type="SUPFAM" id="SSF64182">
    <property type="entry name" value="DHH phosphoesterases"/>
    <property type="match status" value="1"/>
</dbReference>
<dbReference type="Proteomes" id="UP000019249">
    <property type="component" value="Unassembled WGS sequence"/>
</dbReference>
<dbReference type="PANTHER" id="PTHR47618:SF2">
    <property type="entry name" value="CYCLIC-DI-AMP PHOSPHODIESTERASE GDPP"/>
    <property type="match status" value="1"/>
</dbReference>
<comment type="caution">
    <text evidence="9">The sequence shown here is derived from an EMBL/GenBank/DDBJ whole genome shotgun (WGS) entry which is preliminary data.</text>
</comment>
<dbReference type="InterPro" id="IPR001667">
    <property type="entry name" value="DDH_dom"/>
</dbReference>
<evidence type="ECO:0000256" key="1">
    <source>
        <dbReference type="ARBA" id="ARBA00004651"/>
    </source>
</evidence>
<keyword evidence="10" id="KW-1185">Reference proteome</keyword>
<dbReference type="EC" id="3.1.4.-" evidence="6"/>
<dbReference type="Gene3D" id="3.90.1640.10">
    <property type="entry name" value="inorganic pyrophosphatase (n-terminal core)"/>
    <property type="match status" value="1"/>
</dbReference>
<reference evidence="9 10" key="1">
    <citation type="journal article" date="2014" name="Int. J. Syst. Evol. Microbiol.">
        <title>Listeria floridensis sp. nov., Listeria aquatica sp. nov., Listeria cornellensis sp. nov., Listeria riparia sp. nov. and Listeria grandensis sp. nov., from agricultural and natural environments.</title>
        <authorList>
            <person name="den Bakker H.C."/>
            <person name="Warchocki S."/>
            <person name="Wright E.M."/>
            <person name="Allred A.F."/>
            <person name="Ahlstrom C."/>
            <person name="Manuel C.S."/>
            <person name="Stasiewicz M.J."/>
            <person name="Burrell A."/>
            <person name="Roof S."/>
            <person name="Strawn L."/>
            <person name="Fortes E.D."/>
            <person name="Nightingale K.K."/>
            <person name="Kephart D."/>
            <person name="Wiedmann M."/>
        </authorList>
    </citation>
    <scope>NUCLEOTIDE SEQUENCE [LARGE SCALE GENOMIC DNA]</scope>
    <source>
        <strain evidence="9 10">FSL S10-1187</strain>
    </source>
</reference>